<gene>
    <name evidence="4" type="ORF">CU098_004222</name>
</gene>
<dbReference type="InterPro" id="IPR046368">
    <property type="entry name" value="Tag1"/>
</dbReference>
<proteinExistence type="predicted"/>
<protein>
    <recommendedName>
        <fullName evidence="3">Tag1-like fifth Ig-like domain-containing protein</fullName>
    </recommendedName>
</protein>
<keyword evidence="2" id="KW-0472">Membrane</keyword>
<evidence type="ECO:0000313" key="4">
    <source>
        <dbReference type="EMBL" id="RCH88347.1"/>
    </source>
</evidence>
<dbReference type="GO" id="GO:0000329">
    <property type="term" value="C:fungal-type vacuole membrane"/>
    <property type="evidence" value="ECO:0007669"/>
    <property type="project" value="InterPro"/>
</dbReference>
<keyword evidence="2" id="KW-0812">Transmembrane</keyword>
<keyword evidence="2" id="KW-1133">Transmembrane helix</keyword>
<feature type="domain" description="Tag1-like fifth Ig-like" evidence="3">
    <location>
        <begin position="779"/>
        <end position="821"/>
    </location>
</feature>
<dbReference type="InterPro" id="IPR059066">
    <property type="entry name" value="Ig_Tag1-like_5th"/>
</dbReference>
<dbReference type="AlphaFoldDB" id="A0A367JEL2"/>
<evidence type="ECO:0000256" key="2">
    <source>
        <dbReference type="SAM" id="Phobius"/>
    </source>
</evidence>
<evidence type="ECO:0000256" key="1">
    <source>
        <dbReference type="SAM" id="MobiDB-lite"/>
    </source>
</evidence>
<sequence length="839" mass="92332">MSYNPMAEGSSSSSSPHQPLRGSEYNSSRKGKEKYTLNNPYSEEGEQENDPLITPSTAYGSISSASFDQNDSTNHSQKTCTYIAIIITTCSMIILFCLLWFAPTFAERAIKDGVGFGFQKASIVNVTEDNVITMHVVGQIELQPKLFNLQQKLNSLFGNIGIQQSKLEVHYEQQENLVETLSSMGRIDLPALDLNSVSSMTSFDFITRFVIDDSNALMAFCKDAVIAETVIWRVAGPLSVTLGMNGLKQTDMKSMIFPGQHPLGGIEVAATVGIYNPSSILSLALGDINFGIYLSSASPKGKDVEIAVVKAHNATLQGRRMNYFNVTGRTLPISEDEKTQHLMEGFLTRYLHGNSTQVHVRGSSFGPEDQPSKKHVSKTPRWLRKALESIVLSVPFPGATETDLIQSLELSNINIDFSPTAGPLITGNAVAMLKKPKEMQFHMDVTEIDPLVYLFLNKDSKKPFASVRPNQPCPAKTEEGNGLELPIGMMKVTSRLYRAPFKVLPGGQKDFEEFLNRVYNEKKGKVYIHGTSDAKVTSAFGNLNIRDLEFDGEIETQGLQGMKHPPPKTISMKIMKGHKDAIEAQVDLSIYSPSDVAINLGALNMMLLFNGHTIGNTTIPELKLAPGKFNGLNASAWLFADNQHVLDFIGQYISEGFGTRSNVTLTISGQHPNASQSEFLNRFLQGMAFDIHVPSFDEEPLLADCQMNILSSTATMSLRNPFEHVQMSIHKINASATYEVYEIGKLLANFEDHGEGWKGPMLLPPTVCDASGNCKGVVVESEKIPVMTKKLGYDAIKKALGGSIQISVDSQVGVMIDQFRMDNLQYQQTNITTKVRKGF</sequence>
<feature type="region of interest" description="Disordered" evidence="1">
    <location>
        <begin position="1"/>
        <end position="55"/>
    </location>
</feature>
<dbReference type="InterPro" id="IPR022185">
    <property type="entry name" value="DUF3712"/>
</dbReference>
<dbReference type="OrthoDB" id="10039566at2759"/>
<dbReference type="Pfam" id="PF12505">
    <property type="entry name" value="DUF3712"/>
    <property type="match status" value="1"/>
</dbReference>
<evidence type="ECO:0000313" key="5">
    <source>
        <dbReference type="Proteomes" id="UP000253551"/>
    </source>
</evidence>
<feature type="region of interest" description="Disordered" evidence="1">
    <location>
        <begin position="359"/>
        <end position="378"/>
    </location>
</feature>
<dbReference type="PANTHER" id="PTHR35895:SF3">
    <property type="entry name" value="PRE-RRNA PROCESSING PROTEIN"/>
    <property type="match status" value="1"/>
</dbReference>
<comment type="caution">
    <text evidence="4">The sequence shown here is derived from an EMBL/GenBank/DDBJ whole genome shotgun (WGS) entry which is preliminary data.</text>
</comment>
<dbReference type="PANTHER" id="PTHR35895">
    <property type="entry name" value="CHROMOSOME 16, WHOLE GENOME SHOTGUN SEQUENCE"/>
    <property type="match status" value="1"/>
</dbReference>
<name>A0A367JEL2_RHIST</name>
<reference evidence="4 5" key="1">
    <citation type="journal article" date="2018" name="G3 (Bethesda)">
        <title>Phylogenetic and Phylogenomic Definition of Rhizopus Species.</title>
        <authorList>
            <person name="Gryganskyi A.P."/>
            <person name="Golan J."/>
            <person name="Dolatabadi S."/>
            <person name="Mondo S."/>
            <person name="Robb S."/>
            <person name="Idnurm A."/>
            <person name="Muszewska A."/>
            <person name="Steczkiewicz K."/>
            <person name="Masonjones S."/>
            <person name="Liao H.L."/>
            <person name="Gajdeczka M.T."/>
            <person name="Anike F."/>
            <person name="Vuek A."/>
            <person name="Anishchenko I.M."/>
            <person name="Voigt K."/>
            <person name="de Hoog G.S."/>
            <person name="Smith M.E."/>
            <person name="Heitman J."/>
            <person name="Vilgalys R."/>
            <person name="Stajich J.E."/>
        </authorList>
    </citation>
    <scope>NUCLEOTIDE SEQUENCE [LARGE SCALE GENOMIC DNA]</scope>
    <source>
        <strain evidence="4 5">LSU 92-RS-03</strain>
    </source>
</reference>
<feature type="transmembrane region" description="Helical" evidence="2">
    <location>
        <begin position="82"/>
        <end position="102"/>
    </location>
</feature>
<dbReference type="Proteomes" id="UP000253551">
    <property type="component" value="Unassembled WGS sequence"/>
</dbReference>
<organism evidence="4 5">
    <name type="scientific">Rhizopus stolonifer</name>
    <name type="common">Rhizopus nigricans</name>
    <dbReference type="NCBI Taxonomy" id="4846"/>
    <lineage>
        <taxon>Eukaryota</taxon>
        <taxon>Fungi</taxon>
        <taxon>Fungi incertae sedis</taxon>
        <taxon>Mucoromycota</taxon>
        <taxon>Mucoromycotina</taxon>
        <taxon>Mucoromycetes</taxon>
        <taxon>Mucorales</taxon>
        <taxon>Mucorineae</taxon>
        <taxon>Rhizopodaceae</taxon>
        <taxon>Rhizopus</taxon>
    </lineage>
</organism>
<dbReference type="Pfam" id="PF26153">
    <property type="entry name" value="LEA-2L_5"/>
    <property type="match status" value="2"/>
</dbReference>
<dbReference type="EMBL" id="PJQM01003539">
    <property type="protein sequence ID" value="RCH88347.1"/>
    <property type="molecule type" value="Genomic_DNA"/>
</dbReference>
<evidence type="ECO:0000259" key="3">
    <source>
        <dbReference type="Pfam" id="PF26153"/>
    </source>
</evidence>
<feature type="domain" description="Tag1-like fifth Ig-like" evidence="3">
    <location>
        <begin position="698"/>
        <end position="747"/>
    </location>
</feature>
<accession>A0A367JEL2</accession>
<keyword evidence="5" id="KW-1185">Reference proteome</keyword>